<dbReference type="InterPro" id="IPR029753">
    <property type="entry name" value="D-isomer_DH_CS"/>
</dbReference>
<evidence type="ECO:0000256" key="1">
    <source>
        <dbReference type="ARBA" id="ARBA00005854"/>
    </source>
</evidence>
<dbReference type="Gene3D" id="3.40.50.720">
    <property type="entry name" value="NAD(P)-binding Rossmann-like Domain"/>
    <property type="match status" value="2"/>
</dbReference>
<name>A0A8J7FL02_9NEIS</name>
<gene>
    <name evidence="7" type="ORF">INR99_10025</name>
</gene>
<dbReference type="GO" id="GO:0051287">
    <property type="term" value="F:NAD binding"/>
    <property type="evidence" value="ECO:0007669"/>
    <property type="project" value="InterPro"/>
</dbReference>
<dbReference type="InterPro" id="IPR006140">
    <property type="entry name" value="D-isomer_DH_NAD-bd"/>
</dbReference>
<dbReference type="Pfam" id="PF02826">
    <property type="entry name" value="2-Hacid_dh_C"/>
    <property type="match status" value="1"/>
</dbReference>
<accession>A0A8J7FL02</accession>
<protein>
    <submittedName>
        <fullName evidence="7">D-2-hydroxyacid dehydrogenase</fullName>
    </submittedName>
</protein>
<dbReference type="PROSITE" id="PS00671">
    <property type="entry name" value="D_2_HYDROXYACID_DH_3"/>
    <property type="match status" value="1"/>
</dbReference>
<dbReference type="SUPFAM" id="SSF51735">
    <property type="entry name" value="NAD(P)-binding Rossmann-fold domains"/>
    <property type="match status" value="1"/>
</dbReference>
<feature type="domain" description="D-isomer specific 2-hydroxyacid dehydrogenase NAD-binding" evidence="6">
    <location>
        <begin position="111"/>
        <end position="290"/>
    </location>
</feature>
<dbReference type="CDD" id="cd12162">
    <property type="entry name" value="2-Hacid_dh_4"/>
    <property type="match status" value="1"/>
</dbReference>
<sequence>MSDNAVVPEIVFLDSATLPVPLPGLSQPHRWVNYPGSTPQEALQRLGSATVCVTNKVPVTSELLDTAPSLRLVAVAATGYNNIDLDACRQRGIRVCNIRDYAVAGVPEHALMLMLVLRRQLLAYRADLAAGAWQRAQGFCHFGAPMHDLAGSTLVLLGRGALGQATARLAEAFGMRIVWAEHQGAEQIRSGYVPFAEALAQADVLSLHCPLTAQTRNLIGRDELAQLKPSCILINTSRGGLVDEIALLEALRAGRLAGAGLDVLVEEPPRAGNALLEVNLPNLLLTPHVAWASQETMSRLAGQLIDNVAAYLAGNPQNCVV</sequence>
<evidence type="ECO:0000313" key="8">
    <source>
        <dbReference type="Proteomes" id="UP000604481"/>
    </source>
</evidence>
<dbReference type="InterPro" id="IPR050418">
    <property type="entry name" value="D-iso_2-hydroxyacid_DH_PdxB"/>
</dbReference>
<dbReference type="AlphaFoldDB" id="A0A8J7FL02"/>
<evidence type="ECO:0000256" key="4">
    <source>
        <dbReference type="RuleBase" id="RU003719"/>
    </source>
</evidence>
<evidence type="ECO:0000256" key="2">
    <source>
        <dbReference type="ARBA" id="ARBA00023002"/>
    </source>
</evidence>
<dbReference type="EMBL" id="JADFUA010000005">
    <property type="protein sequence ID" value="MBE9609690.1"/>
    <property type="molecule type" value="Genomic_DNA"/>
</dbReference>
<dbReference type="InterPro" id="IPR006139">
    <property type="entry name" value="D-isomer_2_OHA_DH_cat_dom"/>
</dbReference>
<evidence type="ECO:0000259" key="6">
    <source>
        <dbReference type="Pfam" id="PF02826"/>
    </source>
</evidence>
<dbReference type="InterPro" id="IPR036291">
    <property type="entry name" value="NAD(P)-bd_dom_sf"/>
</dbReference>
<dbReference type="PANTHER" id="PTHR43761:SF1">
    <property type="entry name" value="D-ISOMER SPECIFIC 2-HYDROXYACID DEHYDROGENASE CATALYTIC DOMAIN-CONTAINING PROTEIN-RELATED"/>
    <property type="match status" value="1"/>
</dbReference>
<feature type="domain" description="D-isomer specific 2-hydroxyacid dehydrogenase catalytic" evidence="5">
    <location>
        <begin position="36"/>
        <end position="320"/>
    </location>
</feature>
<reference evidence="7 8" key="1">
    <citation type="submission" date="2020-10" db="EMBL/GenBank/DDBJ databases">
        <title>The genome sequence of Chitinilyticum litopenaei 4Y14.</title>
        <authorList>
            <person name="Liu Y."/>
        </authorList>
    </citation>
    <scope>NUCLEOTIDE SEQUENCE [LARGE SCALE GENOMIC DNA]</scope>
    <source>
        <strain evidence="7 8">4Y14</strain>
    </source>
</reference>
<dbReference type="Proteomes" id="UP000604481">
    <property type="component" value="Unassembled WGS sequence"/>
</dbReference>
<dbReference type="SUPFAM" id="SSF52283">
    <property type="entry name" value="Formate/glycerate dehydrogenase catalytic domain-like"/>
    <property type="match status" value="1"/>
</dbReference>
<dbReference type="GO" id="GO:0016616">
    <property type="term" value="F:oxidoreductase activity, acting on the CH-OH group of donors, NAD or NADP as acceptor"/>
    <property type="evidence" value="ECO:0007669"/>
    <property type="project" value="InterPro"/>
</dbReference>
<dbReference type="RefSeq" id="WP_194116215.1">
    <property type="nucleotide sequence ID" value="NZ_JADFUA010000005.1"/>
</dbReference>
<organism evidence="7 8">
    <name type="scientific">Chitinilyticum piscinae</name>
    <dbReference type="NCBI Taxonomy" id="2866724"/>
    <lineage>
        <taxon>Bacteria</taxon>
        <taxon>Pseudomonadati</taxon>
        <taxon>Pseudomonadota</taxon>
        <taxon>Betaproteobacteria</taxon>
        <taxon>Neisseriales</taxon>
        <taxon>Chitinibacteraceae</taxon>
        <taxon>Chitinilyticum</taxon>
    </lineage>
</organism>
<evidence type="ECO:0000256" key="3">
    <source>
        <dbReference type="ARBA" id="ARBA00023027"/>
    </source>
</evidence>
<dbReference type="Pfam" id="PF00389">
    <property type="entry name" value="2-Hacid_dh"/>
    <property type="match status" value="1"/>
</dbReference>
<comment type="similarity">
    <text evidence="1 4">Belongs to the D-isomer specific 2-hydroxyacid dehydrogenase family.</text>
</comment>
<dbReference type="PANTHER" id="PTHR43761">
    <property type="entry name" value="D-ISOMER SPECIFIC 2-HYDROXYACID DEHYDROGENASE FAMILY PROTEIN (AFU_ORTHOLOGUE AFUA_1G13630)"/>
    <property type="match status" value="1"/>
</dbReference>
<evidence type="ECO:0000313" key="7">
    <source>
        <dbReference type="EMBL" id="MBE9609690.1"/>
    </source>
</evidence>
<keyword evidence="2 4" id="KW-0560">Oxidoreductase</keyword>
<proteinExistence type="inferred from homology"/>
<keyword evidence="3" id="KW-0520">NAD</keyword>
<keyword evidence="8" id="KW-1185">Reference proteome</keyword>
<evidence type="ECO:0000259" key="5">
    <source>
        <dbReference type="Pfam" id="PF00389"/>
    </source>
</evidence>
<comment type="caution">
    <text evidence="7">The sequence shown here is derived from an EMBL/GenBank/DDBJ whole genome shotgun (WGS) entry which is preliminary data.</text>
</comment>
<dbReference type="PROSITE" id="PS00670">
    <property type="entry name" value="D_2_HYDROXYACID_DH_2"/>
    <property type="match status" value="1"/>
</dbReference>